<feature type="non-terminal residue" evidence="2">
    <location>
        <position position="1"/>
    </location>
</feature>
<comment type="caution">
    <text evidence="2">The sequence shown here is derived from an EMBL/GenBank/DDBJ whole genome shotgun (WGS) entry which is preliminary data.</text>
</comment>
<name>A0A0F9CLD0_9ZZZZ</name>
<evidence type="ECO:0000256" key="1">
    <source>
        <dbReference type="SAM" id="MobiDB-lite"/>
    </source>
</evidence>
<dbReference type="EMBL" id="LAZR01032704">
    <property type="protein sequence ID" value="KKL50153.1"/>
    <property type="molecule type" value="Genomic_DNA"/>
</dbReference>
<feature type="compositionally biased region" description="Low complexity" evidence="1">
    <location>
        <begin position="15"/>
        <end position="25"/>
    </location>
</feature>
<reference evidence="2" key="1">
    <citation type="journal article" date="2015" name="Nature">
        <title>Complex archaea that bridge the gap between prokaryotes and eukaryotes.</title>
        <authorList>
            <person name="Spang A."/>
            <person name="Saw J.H."/>
            <person name="Jorgensen S.L."/>
            <person name="Zaremba-Niedzwiedzka K."/>
            <person name="Martijn J."/>
            <person name="Lind A.E."/>
            <person name="van Eijk R."/>
            <person name="Schleper C."/>
            <person name="Guy L."/>
            <person name="Ettema T.J."/>
        </authorList>
    </citation>
    <scope>NUCLEOTIDE SEQUENCE</scope>
</reference>
<evidence type="ECO:0000313" key="2">
    <source>
        <dbReference type="EMBL" id="KKL50153.1"/>
    </source>
</evidence>
<organism evidence="2">
    <name type="scientific">marine sediment metagenome</name>
    <dbReference type="NCBI Taxonomy" id="412755"/>
    <lineage>
        <taxon>unclassified sequences</taxon>
        <taxon>metagenomes</taxon>
        <taxon>ecological metagenomes</taxon>
    </lineage>
</organism>
<accession>A0A0F9CLD0</accession>
<protein>
    <submittedName>
        <fullName evidence="2">Uncharacterized protein</fullName>
    </submittedName>
</protein>
<proteinExistence type="predicted"/>
<sequence>LQKQIAKLEKSSNVSGQENEGAAEGSSEDAELLGLSKSEMEGAQLGLDLIVAFENRKKDA</sequence>
<gene>
    <name evidence="2" type="ORF">LCGC14_2308370</name>
</gene>
<dbReference type="AlphaFoldDB" id="A0A0F9CLD0"/>
<feature type="region of interest" description="Disordered" evidence="1">
    <location>
        <begin position="1"/>
        <end position="31"/>
    </location>
</feature>
<feature type="compositionally biased region" description="Basic and acidic residues" evidence="1">
    <location>
        <begin position="1"/>
        <end position="10"/>
    </location>
</feature>